<dbReference type="FunFam" id="2.30.29.30:FF:000264">
    <property type="entry name" value="Potential exocyst complex component Exo84"/>
    <property type="match status" value="1"/>
</dbReference>
<keyword evidence="5" id="KW-0268">Exocytosis</keyword>
<evidence type="ECO:0000256" key="3">
    <source>
        <dbReference type="ARBA" id="ARBA00021269"/>
    </source>
</evidence>
<dbReference type="GO" id="GO:0030133">
    <property type="term" value="C:transport vesicle"/>
    <property type="evidence" value="ECO:0007669"/>
    <property type="project" value="UniProtKB-SubCell"/>
</dbReference>
<comment type="subunit">
    <text evidence="10">Component of the exocyst complex.</text>
</comment>
<dbReference type="PANTHER" id="PTHR21426">
    <property type="entry name" value="EXOCYST COMPLEX COMPONENT 8"/>
    <property type="match status" value="1"/>
</dbReference>
<dbReference type="InterPro" id="IPR016159">
    <property type="entry name" value="Cullin_repeat-like_dom_sf"/>
</dbReference>
<keyword evidence="4" id="KW-0813">Transport</keyword>
<dbReference type="Pfam" id="PF25345">
    <property type="entry name" value="PH_EXO84"/>
    <property type="match status" value="1"/>
</dbReference>
<dbReference type="Gene3D" id="1.20.58.1210">
    <property type="entry name" value="Exo84p, N-terminal helical domain"/>
    <property type="match status" value="1"/>
</dbReference>
<dbReference type="eggNOG" id="KOG2215">
    <property type="taxonomic scope" value="Eukaryota"/>
</dbReference>
<dbReference type="Pfam" id="PF16528">
    <property type="entry name" value="Exo84_C"/>
    <property type="match status" value="1"/>
</dbReference>
<dbReference type="SUPFAM" id="SSF74788">
    <property type="entry name" value="Cullin repeat-like"/>
    <property type="match status" value="1"/>
</dbReference>
<keyword evidence="16" id="KW-1185">Reference proteome</keyword>
<name>W9Y4L8_9EURO</name>
<evidence type="ECO:0000256" key="10">
    <source>
        <dbReference type="ARBA" id="ARBA00065378"/>
    </source>
</evidence>
<evidence type="ECO:0000256" key="11">
    <source>
        <dbReference type="ARBA" id="ARBA00071741"/>
    </source>
</evidence>
<dbReference type="AlphaFoldDB" id="W9Y4L8"/>
<dbReference type="GO" id="GO:0000145">
    <property type="term" value="C:exocyst"/>
    <property type="evidence" value="ECO:0007669"/>
    <property type="project" value="InterPro"/>
</dbReference>
<dbReference type="InterPro" id="IPR042560">
    <property type="entry name" value="Exo84_C_2"/>
</dbReference>
<evidence type="ECO:0000256" key="8">
    <source>
        <dbReference type="ARBA" id="ARBA00023329"/>
    </source>
</evidence>
<evidence type="ECO:0000256" key="9">
    <source>
        <dbReference type="ARBA" id="ARBA00057052"/>
    </source>
</evidence>
<gene>
    <name evidence="15" type="ORF">A1O3_05260</name>
</gene>
<dbReference type="InterPro" id="IPR032403">
    <property type="entry name" value="Exo84_C"/>
</dbReference>
<dbReference type="OrthoDB" id="642193at2759"/>
<evidence type="ECO:0000256" key="13">
    <source>
        <dbReference type="SAM" id="MobiDB-lite"/>
    </source>
</evidence>
<dbReference type="GO" id="GO:0006887">
    <property type="term" value="P:exocytosis"/>
    <property type="evidence" value="ECO:0007669"/>
    <property type="project" value="UniProtKB-KW"/>
</dbReference>
<dbReference type="RefSeq" id="XP_007733575.1">
    <property type="nucleotide sequence ID" value="XM_007735385.1"/>
</dbReference>
<dbReference type="InterPro" id="IPR033961">
    <property type="entry name" value="Exo84"/>
</dbReference>
<reference evidence="15 16" key="1">
    <citation type="submission" date="2013-03" db="EMBL/GenBank/DDBJ databases">
        <title>The Genome Sequence of Capronia epimyces CBS 606.96.</title>
        <authorList>
            <consortium name="The Broad Institute Genomics Platform"/>
            <person name="Cuomo C."/>
            <person name="de Hoog S."/>
            <person name="Gorbushina A."/>
            <person name="Walker B."/>
            <person name="Young S.K."/>
            <person name="Zeng Q."/>
            <person name="Gargeya S."/>
            <person name="Fitzgerald M."/>
            <person name="Haas B."/>
            <person name="Abouelleil A."/>
            <person name="Allen A.W."/>
            <person name="Alvarado L."/>
            <person name="Arachchi H.M."/>
            <person name="Berlin A.M."/>
            <person name="Chapman S.B."/>
            <person name="Gainer-Dewar J."/>
            <person name="Goldberg J."/>
            <person name="Griggs A."/>
            <person name="Gujja S."/>
            <person name="Hansen M."/>
            <person name="Howarth C."/>
            <person name="Imamovic A."/>
            <person name="Ireland A."/>
            <person name="Larimer J."/>
            <person name="McCowan C."/>
            <person name="Murphy C."/>
            <person name="Pearson M."/>
            <person name="Poon T.W."/>
            <person name="Priest M."/>
            <person name="Roberts A."/>
            <person name="Saif S."/>
            <person name="Shea T."/>
            <person name="Sisk P."/>
            <person name="Sykes S."/>
            <person name="Wortman J."/>
            <person name="Nusbaum C."/>
            <person name="Birren B."/>
        </authorList>
    </citation>
    <scope>NUCLEOTIDE SEQUENCE [LARGE SCALE GENOMIC DNA]</scope>
    <source>
        <strain evidence="15 16">CBS 606.96</strain>
    </source>
</reference>
<feature type="region of interest" description="Disordered" evidence="13">
    <location>
        <begin position="1"/>
        <end position="118"/>
    </location>
</feature>
<evidence type="ECO:0000313" key="15">
    <source>
        <dbReference type="EMBL" id="EXJ84590.1"/>
    </source>
</evidence>
<keyword evidence="6" id="KW-0653">Protein transport</keyword>
<protein>
    <recommendedName>
        <fullName evidence="3">Exocyst complex component EXO84</fullName>
    </recommendedName>
    <alternativeName>
        <fullName evidence="11">Exocyst complex component exo84</fullName>
    </alternativeName>
</protein>
<accession>W9Y4L8</accession>
<feature type="region of interest" description="Disordered" evidence="13">
    <location>
        <begin position="195"/>
        <end position="222"/>
    </location>
</feature>
<feature type="compositionally biased region" description="Low complexity" evidence="13">
    <location>
        <begin position="95"/>
        <end position="107"/>
    </location>
</feature>
<dbReference type="HOGENOM" id="CLU_012488_2_0_1"/>
<evidence type="ECO:0000256" key="6">
    <source>
        <dbReference type="ARBA" id="ARBA00022927"/>
    </source>
</evidence>
<evidence type="ECO:0000256" key="5">
    <source>
        <dbReference type="ARBA" id="ARBA00022483"/>
    </source>
</evidence>
<dbReference type="Pfam" id="PF08700">
    <property type="entry name" value="VPS51_Exo84_N"/>
    <property type="match status" value="1"/>
</dbReference>
<dbReference type="Proteomes" id="UP000019478">
    <property type="component" value="Unassembled WGS sequence"/>
</dbReference>
<proteinExistence type="inferred from homology"/>
<comment type="similarity">
    <text evidence="2">Belongs to the EXO84 family.</text>
</comment>
<sequence length="661" mass="74697">MDPRNLTLRKKRKDRPTISAPRNATGPGITKPAAQQKKSENTLTVPRERNAPTETSDLVKRRYSTRYNQLPDFSTVGAPPVPGLPGGIKRRSQAGSPRRPGTSPSRPLLVDSETLKDPNLPHERYVTELLSNASEQDIHEYQTNLQRLKNRNSAELQQSVYQNRTQFIKISKEAEKLKAEMSILQHLMSELTGTLGQASSGTSNSTFSPDLNGPSQPRRNANRTSVANLEQMWNIQLQALWKNVEKSQKFLPAAPGRHIVAETGNWIELDSATWKAKRPVRIVILNDHLLVASKKRKRTDPNAPQQGPAPTKLVAEECWPLQDIEIIDMAATMTTGSPAAAEEKAILSALTIRSGGRSFTYRHEKRDEKAKNGLLMALRKATEDCRKASKTHEEQNKPQGESLNYFASRDPASARNTEIIESINSAKERPDILIEVDGKQQNFRWVEGQIDDLDIEISLQRFDEAVEKVERLRKVAKSLKNNSIAQELITVKVDERAAKLAAVLCRELVETPSFMEATKKTSSYLIRLGFEDRARELYLNARSETLTKRTRQCVFEGDLHRYVFTISYVYFTIVKNTVLIYQASFPPVTISACIKWANEHLETFNTLLVRQLSAIEKDGKLWRECMDVVWAHEREMLGEVGLDFREVIGRGLEVRSIPSLK</sequence>
<feature type="domain" description="Exocyst component Exo84 C-terminal" evidence="14">
    <location>
        <begin position="444"/>
        <end position="644"/>
    </location>
</feature>
<keyword evidence="8" id="KW-0968">Cytoplasmic vesicle</keyword>
<keyword evidence="7 12" id="KW-0175">Coiled coil</keyword>
<evidence type="ECO:0000256" key="2">
    <source>
        <dbReference type="ARBA" id="ARBA00007210"/>
    </source>
</evidence>
<dbReference type="Gene3D" id="2.30.29.30">
    <property type="entry name" value="Pleckstrin-homology domain (PH domain)/Phosphotyrosine-binding domain (PTB)"/>
    <property type="match status" value="1"/>
</dbReference>
<dbReference type="Gene3D" id="1.20.58.1220">
    <property type="entry name" value="Exo84p, C-terminal helical domain"/>
    <property type="match status" value="1"/>
</dbReference>
<dbReference type="EMBL" id="AMGY01000004">
    <property type="protein sequence ID" value="EXJ84590.1"/>
    <property type="molecule type" value="Genomic_DNA"/>
</dbReference>
<organism evidence="15 16">
    <name type="scientific">Capronia epimyces CBS 606.96</name>
    <dbReference type="NCBI Taxonomy" id="1182542"/>
    <lineage>
        <taxon>Eukaryota</taxon>
        <taxon>Fungi</taxon>
        <taxon>Dikarya</taxon>
        <taxon>Ascomycota</taxon>
        <taxon>Pezizomycotina</taxon>
        <taxon>Eurotiomycetes</taxon>
        <taxon>Chaetothyriomycetidae</taxon>
        <taxon>Chaetothyriales</taxon>
        <taxon>Herpotrichiellaceae</taxon>
        <taxon>Capronia</taxon>
    </lineage>
</organism>
<comment type="caution">
    <text evidence="15">The sequence shown here is derived from an EMBL/GenBank/DDBJ whole genome shotgun (WGS) entry which is preliminary data.</text>
</comment>
<comment type="function">
    <text evidence="9">Involved in the secretory pathway as part of the exocyst complex which tethers secretory vesicles to the sites of exocytosis. Plays a role in both the assembly of the exocyst and the polarization of this complex to specific sites of the plasma membrane for exocytosis. Also involved in assembly of the spliceosome.</text>
</comment>
<evidence type="ECO:0000256" key="7">
    <source>
        <dbReference type="ARBA" id="ARBA00023054"/>
    </source>
</evidence>
<evidence type="ECO:0000259" key="14">
    <source>
        <dbReference type="Pfam" id="PF16528"/>
    </source>
</evidence>
<dbReference type="GO" id="GO:0015031">
    <property type="term" value="P:protein transport"/>
    <property type="evidence" value="ECO:0007669"/>
    <property type="project" value="UniProtKB-KW"/>
</dbReference>
<dbReference type="InterPro" id="IPR042561">
    <property type="entry name" value="Exo84_C_1"/>
</dbReference>
<comment type="subcellular location">
    <subcellularLocation>
        <location evidence="1">Cytoplasmic vesicle</location>
        <location evidence="1">Secretory vesicle</location>
    </subcellularLocation>
</comment>
<feature type="coiled-coil region" evidence="12">
    <location>
        <begin position="131"/>
        <end position="194"/>
    </location>
</feature>
<dbReference type="PANTHER" id="PTHR21426:SF12">
    <property type="entry name" value="EXOCYST COMPLEX COMPONENT 8"/>
    <property type="match status" value="1"/>
</dbReference>
<evidence type="ECO:0000256" key="4">
    <source>
        <dbReference type="ARBA" id="ARBA00022448"/>
    </source>
</evidence>
<evidence type="ECO:0000313" key="16">
    <source>
        <dbReference type="Proteomes" id="UP000019478"/>
    </source>
</evidence>
<dbReference type="GeneID" id="19169375"/>
<evidence type="ECO:0000256" key="12">
    <source>
        <dbReference type="SAM" id="Coils"/>
    </source>
</evidence>
<dbReference type="STRING" id="1182542.W9Y4L8"/>
<evidence type="ECO:0000256" key="1">
    <source>
        <dbReference type="ARBA" id="ARBA00004398"/>
    </source>
</evidence>
<dbReference type="GO" id="GO:0006893">
    <property type="term" value="P:Golgi to plasma membrane transport"/>
    <property type="evidence" value="ECO:0007669"/>
    <property type="project" value="TreeGrafter"/>
</dbReference>
<dbReference type="InterPro" id="IPR011993">
    <property type="entry name" value="PH-like_dom_sf"/>
</dbReference>